<dbReference type="GeneID" id="58096921"/>
<dbReference type="EMBL" id="LAKJ01000003">
    <property type="protein sequence ID" value="KKI65207.1"/>
    <property type="molecule type" value="Genomic_DNA"/>
</dbReference>
<keyword evidence="1" id="KW-1133">Transmembrane helix</keyword>
<dbReference type="Pfam" id="PF04307">
    <property type="entry name" value="YdjM"/>
    <property type="match status" value="1"/>
</dbReference>
<evidence type="ECO:0000313" key="3">
    <source>
        <dbReference type="Proteomes" id="UP000034455"/>
    </source>
</evidence>
<reference evidence="2 3" key="1">
    <citation type="submission" date="2015-03" db="EMBL/GenBank/DDBJ databases">
        <title>Genome Assembly of Staphylococcus cohnii subsp. cohnii strain G22B2.</title>
        <authorList>
            <person name="Nair G."/>
            <person name="Kaur G."/>
            <person name="Khatri I."/>
            <person name="Singh N.K."/>
            <person name="Sathyabama S."/>
            <person name="Maurya S.K."/>
            <person name="Subramanian S."/>
            <person name="Agrewala J.N."/>
            <person name="Mayilraj S."/>
        </authorList>
    </citation>
    <scope>NUCLEOTIDE SEQUENCE [LARGE SCALE GENOMIC DNA]</scope>
    <source>
        <strain evidence="2 3">G22B2</strain>
    </source>
</reference>
<dbReference type="PANTHER" id="PTHR35531">
    <property type="entry name" value="INNER MEMBRANE PROTEIN YBCI-RELATED"/>
    <property type="match status" value="1"/>
</dbReference>
<dbReference type="AlphaFoldDB" id="A0A0M2NZ22"/>
<feature type="transmembrane region" description="Helical" evidence="1">
    <location>
        <begin position="66"/>
        <end position="87"/>
    </location>
</feature>
<feature type="transmembrane region" description="Helical" evidence="1">
    <location>
        <begin position="131"/>
        <end position="155"/>
    </location>
</feature>
<proteinExistence type="predicted"/>
<dbReference type="Proteomes" id="UP000034455">
    <property type="component" value="Unassembled WGS sequence"/>
</dbReference>
<accession>A0A0M2NZ22</accession>
<gene>
    <name evidence="2" type="ORF">UF66_1850</name>
</gene>
<evidence type="ECO:0008006" key="4">
    <source>
        <dbReference type="Google" id="ProtNLM"/>
    </source>
</evidence>
<dbReference type="InterPro" id="IPR007404">
    <property type="entry name" value="YdjM-like"/>
</dbReference>
<dbReference type="PANTHER" id="PTHR35531:SF1">
    <property type="entry name" value="INNER MEMBRANE PROTEIN YBCI-RELATED"/>
    <property type="match status" value="1"/>
</dbReference>
<organism evidence="2 3">
    <name type="scientific">Staphylococcus cohnii subsp. cohnii</name>
    <dbReference type="NCBI Taxonomy" id="74704"/>
    <lineage>
        <taxon>Bacteria</taxon>
        <taxon>Bacillati</taxon>
        <taxon>Bacillota</taxon>
        <taxon>Bacilli</taxon>
        <taxon>Bacillales</taxon>
        <taxon>Staphylococcaceae</taxon>
        <taxon>Staphylococcus</taxon>
        <taxon>Staphylococcus cohnii species complex</taxon>
    </lineage>
</organism>
<name>A0A0M2NZ22_STACC</name>
<dbReference type="RefSeq" id="WP_019468688.1">
    <property type="nucleotide sequence ID" value="NZ_BKAS01000022.1"/>
</dbReference>
<comment type="caution">
    <text evidence="2">The sequence shown here is derived from an EMBL/GenBank/DDBJ whole genome shotgun (WGS) entry which is preliminary data.</text>
</comment>
<keyword evidence="1" id="KW-0812">Transmembrane</keyword>
<evidence type="ECO:0000313" key="2">
    <source>
        <dbReference type="EMBL" id="KKI65207.1"/>
    </source>
</evidence>
<sequence length="166" mass="18529">MTGKTHTSCGLLVGALTIEYYQTDLFTSITIMTLAVISSLLSDICHTQSKVGRRFKVLSFLVRILFGHRTFTHSLLFLSIISILLYFIQTPEYYLVSIILGLLSHVILDMLTPRGVKLLYPIPLTIKFPLVFKTGGLVDLSLAGALSIGALYVLFKSFFNNLFLSF</sequence>
<keyword evidence="1" id="KW-0472">Membrane</keyword>
<evidence type="ECO:0000256" key="1">
    <source>
        <dbReference type="SAM" id="Phobius"/>
    </source>
</evidence>
<dbReference type="PATRIC" id="fig|74704.6.peg.1895"/>
<feature type="transmembrane region" description="Helical" evidence="1">
    <location>
        <begin position="93"/>
        <end position="111"/>
    </location>
</feature>
<protein>
    <recommendedName>
        <fullName evidence="4">Metal-dependent hydrolase</fullName>
    </recommendedName>
</protein>
<feature type="transmembrane region" description="Helical" evidence="1">
    <location>
        <begin position="25"/>
        <end position="45"/>
    </location>
</feature>